<evidence type="ECO:0000313" key="1">
    <source>
        <dbReference type="EMBL" id="MBL0743636.1"/>
    </source>
</evidence>
<proteinExistence type="predicted"/>
<protein>
    <submittedName>
        <fullName evidence="1">Uncharacterized protein</fullName>
    </submittedName>
</protein>
<dbReference type="EMBL" id="JAERRB010000007">
    <property type="protein sequence ID" value="MBL0743636.1"/>
    <property type="molecule type" value="Genomic_DNA"/>
</dbReference>
<dbReference type="RefSeq" id="WP_202012981.1">
    <property type="nucleotide sequence ID" value="NZ_JAERRB010000007.1"/>
</dbReference>
<organism evidence="1 2">
    <name type="scientific">Chryseolinea lacunae</name>
    <dbReference type="NCBI Taxonomy" id="2801331"/>
    <lineage>
        <taxon>Bacteria</taxon>
        <taxon>Pseudomonadati</taxon>
        <taxon>Bacteroidota</taxon>
        <taxon>Cytophagia</taxon>
        <taxon>Cytophagales</taxon>
        <taxon>Fulvivirgaceae</taxon>
        <taxon>Chryseolinea</taxon>
    </lineage>
</organism>
<name>A0ABS1KVZ4_9BACT</name>
<sequence length="175" mass="20753">MIAQLTEQEPVTEAEANPALLDSAIQLAEFVDLETATEARRYDYAMLLALELKNRYSRNRYLATTISKILVDLYDAKNENRMREYVPFYVSGHGDELRMMNTFLHNISKEETGEIAFNFLNNQTNFNPDDPEHYLMLWKICDVTKRETVKARVKERFKTRFGKTKYYFQYFDKMI</sequence>
<comment type="caution">
    <text evidence="1">The sequence shown here is derived from an EMBL/GenBank/DDBJ whole genome shotgun (WGS) entry which is preliminary data.</text>
</comment>
<keyword evidence="2" id="KW-1185">Reference proteome</keyword>
<evidence type="ECO:0000313" key="2">
    <source>
        <dbReference type="Proteomes" id="UP000613030"/>
    </source>
</evidence>
<gene>
    <name evidence="1" type="ORF">JI741_20550</name>
</gene>
<dbReference type="Proteomes" id="UP000613030">
    <property type="component" value="Unassembled WGS sequence"/>
</dbReference>
<reference evidence="1 2" key="1">
    <citation type="submission" date="2021-01" db="EMBL/GenBank/DDBJ databases">
        <title>Chryseolinea sp. Jin1 Genome sequencing and assembly.</title>
        <authorList>
            <person name="Kim I."/>
        </authorList>
    </citation>
    <scope>NUCLEOTIDE SEQUENCE [LARGE SCALE GENOMIC DNA]</scope>
    <source>
        <strain evidence="1 2">Jin1</strain>
    </source>
</reference>
<accession>A0ABS1KVZ4</accession>